<accession>A0A3M7QCC4</accession>
<evidence type="ECO:0000313" key="2">
    <source>
        <dbReference type="Proteomes" id="UP000276133"/>
    </source>
</evidence>
<protein>
    <submittedName>
        <fullName evidence="1">Uncharacterized protein</fullName>
    </submittedName>
</protein>
<dbReference type="AlphaFoldDB" id="A0A3M7QCC4"/>
<gene>
    <name evidence="1" type="ORF">BpHYR1_012036</name>
</gene>
<proteinExistence type="predicted"/>
<reference evidence="1 2" key="1">
    <citation type="journal article" date="2018" name="Sci. Rep.">
        <title>Genomic signatures of local adaptation to the degree of environmental predictability in rotifers.</title>
        <authorList>
            <person name="Franch-Gras L."/>
            <person name="Hahn C."/>
            <person name="Garcia-Roger E.M."/>
            <person name="Carmona M.J."/>
            <person name="Serra M."/>
            <person name="Gomez A."/>
        </authorList>
    </citation>
    <scope>NUCLEOTIDE SEQUENCE [LARGE SCALE GENOMIC DNA]</scope>
    <source>
        <strain evidence="1">HYR1</strain>
    </source>
</reference>
<organism evidence="1 2">
    <name type="scientific">Brachionus plicatilis</name>
    <name type="common">Marine rotifer</name>
    <name type="synonym">Brachionus muelleri</name>
    <dbReference type="NCBI Taxonomy" id="10195"/>
    <lineage>
        <taxon>Eukaryota</taxon>
        <taxon>Metazoa</taxon>
        <taxon>Spiralia</taxon>
        <taxon>Gnathifera</taxon>
        <taxon>Rotifera</taxon>
        <taxon>Eurotatoria</taxon>
        <taxon>Monogononta</taxon>
        <taxon>Pseudotrocha</taxon>
        <taxon>Ploima</taxon>
        <taxon>Brachionidae</taxon>
        <taxon>Brachionus</taxon>
    </lineage>
</organism>
<keyword evidence="2" id="KW-1185">Reference proteome</keyword>
<dbReference type="Proteomes" id="UP000276133">
    <property type="component" value="Unassembled WGS sequence"/>
</dbReference>
<sequence>MLIRFRILAGLRPIRFRIMKFSAKPLLNTNEISKYVNQRECNSFKTKYQYDSPLQVVFGIMNLKFVSEYLYA</sequence>
<comment type="caution">
    <text evidence="1">The sequence shown here is derived from an EMBL/GenBank/DDBJ whole genome shotgun (WGS) entry which is preliminary data.</text>
</comment>
<evidence type="ECO:0000313" key="1">
    <source>
        <dbReference type="EMBL" id="RNA08595.1"/>
    </source>
</evidence>
<dbReference type="EMBL" id="REGN01006693">
    <property type="protein sequence ID" value="RNA08595.1"/>
    <property type="molecule type" value="Genomic_DNA"/>
</dbReference>
<name>A0A3M7QCC4_BRAPC</name>